<evidence type="ECO:0000256" key="1">
    <source>
        <dbReference type="SAM" id="MobiDB-lite"/>
    </source>
</evidence>
<dbReference type="OrthoDB" id="5492657at2759"/>
<feature type="region of interest" description="Disordered" evidence="1">
    <location>
        <begin position="1"/>
        <end position="25"/>
    </location>
</feature>
<protein>
    <submittedName>
        <fullName evidence="2">Uncharacterized protein</fullName>
    </submittedName>
</protein>
<dbReference type="EMBL" id="ML120351">
    <property type="protein sequence ID" value="RPB06164.1"/>
    <property type="molecule type" value="Genomic_DNA"/>
</dbReference>
<name>A0A3N4K6J9_9PEZI</name>
<dbReference type="AlphaFoldDB" id="A0A3N4K6J9"/>
<proteinExistence type="predicted"/>
<evidence type="ECO:0000313" key="2">
    <source>
        <dbReference type="EMBL" id="RPB06164.1"/>
    </source>
</evidence>
<gene>
    <name evidence="2" type="ORF">L873DRAFT_1785268</name>
</gene>
<feature type="compositionally biased region" description="Basic and acidic residues" evidence="1">
    <location>
        <begin position="1"/>
        <end position="12"/>
    </location>
</feature>
<keyword evidence="3" id="KW-1185">Reference proteome</keyword>
<dbReference type="Proteomes" id="UP000276215">
    <property type="component" value="Unassembled WGS sequence"/>
</dbReference>
<organism evidence="2 3">
    <name type="scientific">Choiromyces venosus 120613-1</name>
    <dbReference type="NCBI Taxonomy" id="1336337"/>
    <lineage>
        <taxon>Eukaryota</taxon>
        <taxon>Fungi</taxon>
        <taxon>Dikarya</taxon>
        <taxon>Ascomycota</taxon>
        <taxon>Pezizomycotina</taxon>
        <taxon>Pezizomycetes</taxon>
        <taxon>Pezizales</taxon>
        <taxon>Tuberaceae</taxon>
        <taxon>Choiromyces</taxon>
    </lineage>
</organism>
<dbReference type="STRING" id="1336337.A0A3N4K6J9"/>
<sequence length="272" mass="32940">MEGAKCGDRGVEENEEADEKVKEGIWEEEDEEVGDILCWGKWEQMRKEEERRGWKEYWKTNRKGEEYFGVGSGGEGGHERLRWESKFLFWMRMGHGVMKGVRYMKGRKKCKCGGEETRDHILLYSELWKEERKEVWENWEEVVFRKEGWVEMDKMLFEEEGYKRVLEFGRKTEWMKRRRMKGIMGIEEKKGDKLLPWIENGGGWLRGCTEERKKELLEVGRRRMKRWRERKKKEKLELSSKMRPIESGILEERRLNGNRRRMEEDVVGRGDI</sequence>
<evidence type="ECO:0000313" key="3">
    <source>
        <dbReference type="Proteomes" id="UP000276215"/>
    </source>
</evidence>
<reference evidence="2 3" key="1">
    <citation type="journal article" date="2018" name="Nat. Ecol. Evol.">
        <title>Pezizomycetes genomes reveal the molecular basis of ectomycorrhizal truffle lifestyle.</title>
        <authorList>
            <person name="Murat C."/>
            <person name="Payen T."/>
            <person name="Noel B."/>
            <person name="Kuo A."/>
            <person name="Morin E."/>
            <person name="Chen J."/>
            <person name="Kohler A."/>
            <person name="Krizsan K."/>
            <person name="Balestrini R."/>
            <person name="Da Silva C."/>
            <person name="Montanini B."/>
            <person name="Hainaut M."/>
            <person name="Levati E."/>
            <person name="Barry K.W."/>
            <person name="Belfiori B."/>
            <person name="Cichocki N."/>
            <person name="Clum A."/>
            <person name="Dockter R.B."/>
            <person name="Fauchery L."/>
            <person name="Guy J."/>
            <person name="Iotti M."/>
            <person name="Le Tacon F."/>
            <person name="Lindquist E.A."/>
            <person name="Lipzen A."/>
            <person name="Malagnac F."/>
            <person name="Mello A."/>
            <person name="Molinier V."/>
            <person name="Miyauchi S."/>
            <person name="Poulain J."/>
            <person name="Riccioni C."/>
            <person name="Rubini A."/>
            <person name="Sitrit Y."/>
            <person name="Splivallo R."/>
            <person name="Traeger S."/>
            <person name="Wang M."/>
            <person name="Zifcakova L."/>
            <person name="Wipf D."/>
            <person name="Zambonelli A."/>
            <person name="Paolocci F."/>
            <person name="Nowrousian M."/>
            <person name="Ottonello S."/>
            <person name="Baldrian P."/>
            <person name="Spatafora J.W."/>
            <person name="Henrissat B."/>
            <person name="Nagy L.G."/>
            <person name="Aury J.M."/>
            <person name="Wincker P."/>
            <person name="Grigoriev I.V."/>
            <person name="Bonfante P."/>
            <person name="Martin F.M."/>
        </authorList>
    </citation>
    <scope>NUCLEOTIDE SEQUENCE [LARGE SCALE GENOMIC DNA]</scope>
    <source>
        <strain evidence="2 3">120613-1</strain>
    </source>
</reference>
<accession>A0A3N4K6J9</accession>